<name>A0A1U7LU68_NEOID</name>
<dbReference type="EMBL" id="LXFE01000232">
    <property type="protein sequence ID" value="OLL26169.1"/>
    <property type="molecule type" value="Genomic_DNA"/>
</dbReference>
<dbReference type="GO" id="GO:0030627">
    <property type="term" value="F:pre-mRNA 5'-splice site binding"/>
    <property type="evidence" value="ECO:0007669"/>
    <property type="project" value="TreeGrafter"/>
</dbReference>
<evidence type="ECO:0000256" key="6">
    <source>
        <dbReference type="ARBA" id="ARBA00038019"/>
    </source>
</evidence>
<dbReference type="PANTHER" id="PTHR17204">
    <property type="entry name" value="PRE-MRNA PROCESSING PROTEIN PRP39-RELATED"/>
    <property type="match status" value="1"/>
</dbReference>
<evidence type="ECO:0000256" key="3">
    <source>
        <dbReference type="ARBA" id="ARBA00022737"/>
    </source>
</evidence>
<dbReference type="SMART" id="SM00386">
    <property type="entry name" value="HAT"/>
    <property type="match status" value="3"/>
</dbReference>
<dbReference type="STRING" id="1198029.A0A1U7LU68"/>
<evidence type="ECO:0000256" key="1">
    <source>
        <dbReference type="ARBA" id="ARBA00004123"/>
    </source>
</evidence>
<dbReference type="OMA" id="ARICFLY"/>
<organism evidence="8 9">
    <name type="scientific">Neolecta irregularis (strain DAH-3)</name>
    <dbReference type="NCBI Taxonomy" id="1198029"/>
    <lineage>
        <taxon>Eukaryota</taxon>
        <taxon>Fungi</taxon>
        <taxon>Dikarya</taxon>
        <taxon>Ascomycota</taxon>
        <taxon>Taphrinomycotina</taxon>
        <taxon>Neolectales</taxon>
        <taxon>Neolectaceae</taxon>
        <taxon>Neolecta</taxon>
    </lineage>
</organism>
<sequence>MENWEAIYRILDRIIHIPMHQYARYFERFTQMAVTRPITDLLPEDIIATFRDDVMNEPIPPPPSGQAFSAKRTEMEIEREIRLRIHNFHLEIYQKIQTETTKRWAFESEIKRPYFHVRELDEAQLVNWRKYLDFEEIEGNFKHIQFLYERCLVTCALYEEFWLRYARWMSAQVGRQEEVRLIYFRGSTCFAPMCRLSLRFQFALFEEAQGNLDFALGIYQSILDQLPGNLEAIMHIIHLHRRQDPKNYEKLIAIIKEYIDNPDTEPSIRGSLFAEWARVLWKFKGSPDDARALFQENVANYRDNRYFWINYLRFEMAQPVDVETEKDVFKKIYNVITLIRTKSHLPPLIVKDLSHLYMEYLLENATSPGVIQEYCRLDREVNGPWSIQTENKLRLTDNEDIASVEKRLRAENGHPGLLITEEDIRDGRNPYDKYFEQQGEIPPAPDSSANGV</sequence>
<evidence type="ECO:0000256" key="5">
    <source>
        <dbReference type="ARBA" id="ARBA00023242"/>
    </source>
</evidence>
<evidence type="ECO:0000256" key="2">
    <source>
        <dbReference type="ARBA" id="ARBA00022664"/>
    </source>
</evidence>
<dbReference type="Gene3D" id="1.25.40.10">
    <property type="entry name" value="Tetratricopeptide repeat domain"/>
    <property type="match status" value="1"/>
</dbReference>
<proteinExistence type="inferred from homology"/>
<dbReference type="GO" id="GO:0140727">
    <property type="term" value="P:siRNA-mediated pericentric heterochromatin formation"/>
    <property type="evidence" value="ECO:0007669"/>
    <property type="project" value="EnsemblFungi"/>
</dbReference>
<dbReference type="GO" id="GO:0000395">
    <property type="term" value="P:mRNA 5'-splice site recognition"/>
    <property type="evidence" value="ECO:0007669"/>
    <property type="project" value="TreeGrafter"/>
</dbReference>
<evidence type="ECO:0000313" key="9">
    <source>
        <dbReference type="Proteomes" id="UP000186594"/>
    </source>
</evidence>
<feature type="region of interest" description="Disordered" evidence="7">
    <location>
        <begin position="428"/>
        <end position="452"/>
    </location>
</feature>
<dbReference type="PANTHER" id="PTHR17204:SF5">
    <property type="entry name" value="PRE-MRNA-PROCESSING FACTOR 39"/>
    <property type="match status" value="1"/>
</dbReference>
<keyword evidence="4" id="KW-0508">mRNA splicing</keyword>
<evidence type="ECO:0000256" key="7">
    <source>
        <dbReference type="SAM" id="MobiDB-lite"/>
    </source>
</evidence>
<dbReference type="InterPro" id="IPR011990">
    <property type="entry name" value="TPR-like_helical_dom_sf"/>
</dbReference>
<dbReference type="GO" id="GO:0000243">
    <property type="term" value="C:commitment complex"/>
    <property type="evidence" value="ECO:0007669"/>
    <property type="project" value="TreeGrafter"/>
</dbReference>
<dbReference type="OrthoDB" id="10265668at2759"/>
<dbReference type="GO" id="GO:0005685">
    <property type="term" value="C:U1 snRNP"/>
    <property type="evidence" value="ECO:0007669"/>
    <property type="project" value="EnsemblFungi"/>
</dbReference>
<comment type="caution">
    <text evidence="8">The sequence shown here is derived from an EMBL/GenBank/DDBJ whole genome shotgun (WGS) entry which is preliminary data.</text>
</comment>
<dbReference type="GO" id="GO:0071004">
    <property type="term" value="C:U2-type prespliceosome"/>
    <property type="evidence" value="ECO:0007669"/>
    <property type="project" value="TreeGrafter"/>
</dbReference>
<keyword evidence="9" id="KW-1185">Reference proteome</keyword>
<dbReference type="SUPFAM" id="SSF48452">
    <property type="entry name" value="TPR-like"/>
    <property type="match status" value="1"/>
</dbReference>
<evidence type="ECO:0000256" key="4">
    <source>
        <dbReference type="ARBA" id="ARBA00023187"/>
    </source>
</evidence>
<dbReference type="Pfam" id="PF23241">
    <property type="entry name" value="HAT_PRP39_C"/>
    <property type="match status" value="1"/>
</dbReference>
<keyword evidence="5" id="KW-0539">Nucleus</keyword>
<dbReference type="Proteomes" id="UP000186594">
    <property type="component" value="Unassembled WGS sequence"/>
</dbReference>
<keyword evidence="2" id="KW-0507">mRNA processing</keyword>
<reference evidence="8 9" key="1">
    <citation type="submission" date="2016-04" db="EMBL/GenBank/DDBJ databases">
        <title>Evolutionary innovation and constraint leading to complex multicellularity in the Ascomycota.</title>
        <authorList>
            <person name="Cisse O."/>
            <person name="Nguyen A."/>
            <person name="Hewitt D.A."/>
            <person name="Jedd G."/>
            <person name="Stajich J.E."/>
        </authorList>
    </citation>
    <scope>NUCLEOTIDE SEQUENCE [LARGE SCALE GENOMIC DNA]</scope>
    <source>
        <strain evidence="8 9">DAH-3</strain>
    </source>
</reference>
<comment type="similarity">
    <text evidence="6">Belongs to the PRP39 family.</text>
</comment>
<dbReference type="AlphaFoldDB" id="A0A1U7LU68"/>
<comment type="subcellular location">
    <subcellularLocation>
        <location evidence="1">Nucleus</location>
    </subcellularLocation>
</comment>
<accession>A0A1U7LU68</accession>
<protein>
    <submittedName>
        <fullName evidence="8">Pre-mRNA-processing factor 39</fullName>
    </submittedName>
</protein>
<gene>
    <name evidence="8" type="ORF">NEOLI_001201</name>
</gene>
<dbReference type="FunFam" id="1.25.40.10:FF:000451">
    <property type="entry name" value="mRNA splicing protein (Prp39), putative"/>
    <property type="match status" value="1"/>
</dbReference>
<keyword evidence="3" id="KW-0677">Repeat</keyword>
<dbReference type="InterPro" id="IPR003107">
    <property type="entry name" value="HAT"/>
</dbReference>
<dbReference type="InterPro" id="IPR059164">
    <property type="entry name" value="HAT_PRP39_C"/>
</dbReference>
<evidence type="ECO:0000313" key="8">
    <source>
        <dbReference type="EMBL" id="OLL26169.1"/>
    </source>
</evidence>